<comment type="caution">
    <text evidence="3">The sequence shown here is derived from an EMBL/GenBank/DDBJ whole genome shotgun (WGS) entry which is preliminary data.</text>
</comment>
<organism evidence="3 4">
    <name type="scientific">Tatumella morbirosei</name>
    <dbReference type="NCBI Taxonomy" id="642227"/>
    <lineage>
        <taxon>Bacteria</taxon>
        <taxon>Pseudomonadati</taxon>
        <taxon>Pseudomonadota</taxon>
        <taxon>Gammaproteobacteria</taxon>
        <taxon>Enterobacterales</taxon>
        <taxon>Erwiniaceae</taxon>
        <taxon>Tatumella</taxon>
    </lineage>
</organism>
<gene>
    <name evidence="3" type="ORF">HA49_14435</name>
</gene>
<keyword evidence="4" id="KW-1185">Reference proteome</keyword>
<accession>A0A095UC33</accession>
<protein>
    <submittedName>
        <fullName evidence="3">Membrane protein</fullName>
    </submittedName>
</protein>
<proteinExistence type="predicted"/>
<dbReference type="PIRSF" id="PIRSF029509">
    <property type="entry name" value="UCP029509"/>
    <property type="match status" value="1"/>
</dbReference>
<keyword evidence="1" id="KW-0472">Membrane</keyword>
<dbReference type="InterPro" id="IPR019251">
    <property type="entry name" value="DUF2231_TM"/>
</dbReference>
<evidence type="ECO:0000313" key="3">
    <source>
        <dbReference type="EMBL" id="KGD71998.1"/>
    </source>
</evidence>
<dbReference type="eggNOG" id="COG4244">
    <property type="taxonomic scope" value="Bacteria"/>
</dbReference>
<evidence type="ECO:0000313" key="4">
    <source>
        <dbReference type="Proteomes" id="UP000029577"/>
    </source>
</evidence>
<feature type="transmembrane region" description="Helical" evidence="1">
    <location>
        <begin position="117"/>
        <end position="136"/>
    </location>
</feature>
<reference evidence="3" key="1">
    <citation type="submission" date="2014-12" db="EMBL/GenBank/DDBJ databases">
        <title>The draft genome of the Tatumella morbirosei type strain, LMG23360T isolated from pineapple rot.</title>
        <authorList>
            <person name="Smits T.H."/>
            <person name="Palmer M."/>
            <person name="Venter S.N."/>
            <person name="Duffy B."/>
            <person name="Steenkamp E.T."/>
            <person name="Chan W.Y."/>
            <person name="Coutinho T.A."/>
            <person name="Coetzee M.P."/>
            <person name="De Maayer P."/>
        </authorList>
    </citation>
    <scope>NUCLEOTIDE SEQUENCE [LARGE SCALE GENOMIC DNA]</scope>
    <source>
        <strain evidence="3">LMG 23360</strain>
    </source>
</reference>
<feature type="domain" description="DUF2231" evidence="2">
    <location>
        <begin position="22"/>
        <end position="130"/>
    </location>
</feature>
<feature type="transmembrane region" description="Helical" evidence="1">
    <location>
        <begin position="12"/>
        <end position="40"/>
    </location>
</feature>
<dbReference type="STRING" id="642227.HA49_14435"/>
<dbReference type="InterPro" id="IPR016923">
    <property type="entry name" value="UCP029509"/>
</dbReference>
<feature type="transmembrane region" description="Helical" evidence="1">
    <location>
        <begin position="52"/>
        <end position="74"/>
    </location>
</feature>
<dbReference type="Proteomes" id="UP000029577">
    <property type="component" value="Unassembled WGS sequence"/>
</dbReference>
<dbReference type="Pfam" id="PF09990">
    <property type="entry name" value="DUF2231"/>
    <property type="match status" value="1"/>
</dbReference>
<dbReference type="AlphaFoldDB" id="A0A095UC33"/>
<dbReference type="OrthoDB" id="2873672at2"/>
<evidence type="ECO:0000259" key="2">
    <source>
        <dbReference type="Pfam" id="PF09990"/>
    </source>
</evidence>
<sequence length="146" mass="16178">MNVPERRRGSVLATGIFELLNPVPYGFFVGALIFDITYAYSSQILWQKSASWLITLGLLFAIIPRLINLVQVWTGPDYPGRRLQRLSFWLNVLAIIAAIFNAFVHSRDAYGVVPENVVLSVITVIFLALGALVVSGRSRNFAGGRP</sequence>
<feature type="transmembrane region" description="Helical" evidence="1">
    <location>
        <begin position="86"/>
        <end position="105"/>
    </location>
</feature>
<evidence type="ECO:0000256" key="1">
    <source>
        <dbReference type="SAM" id="Phobius"/>
    </source>
</evidence>
<keyword evidence="1" id="KW-0812">Transmembrane</keyword>
<dbReference type="RefSeq" id="WP_038021171.1">
    <property type="nucleotide sequence ID" value="NZ_JPKR02000003.1"/>
</dbReference>
<name>A0A095UC33_9GAMM</name>
<dbReference type="EMBL" id="JPKR02000003">
    <property type="protein sequence ID" value="KGD71998.1"/>
    <property type="molecule type" value="Genomic_DNA"/>
</dbReference>
<keyword evidence="1" id="KW-1133">Transmembrane helix</keyword>